<feature type="domain" description="Helicase ATP-binding" evidence="5">
    <location>
        <begin position="7"/>
        <end position="346"/>
    </location>
</feature>
<dbReference type="Gene3D" id="3.40.50.300">
    <property type="entry name" value="P-loop containing nucleotide triphosphate hydrolases"/>
    <property type="match status" value="1"/>
</dbReference>
<dbReference type="HGNC" id="HGNC:15888">
    <property type="gene designation" value="RTEL1"/>
</dbReference>
<reference evidence="6 7" key="2">
    <citation type="journal article" date="2001" name="Nature">
        <title>The DNA sequence and comparative analysis of human chromosome 20.</title>
        <authorList>
            <person name="Deloukas P."/>
            <person name="Matthews L.H."/>
            <person name="Ashurst J."/>
            <person name="Burton J."/>
            <person name="Gilbert J.G."/>
            <person name="Jones M."/>
            <person name="Stavrides G."/>
            <person name="Almeida J.P."/>
            <person name="Babbage A.K."/>
            <person name="Bagguley C.L."/>
            <person name="Bailey J."/>
            <person name="Barlow K.F."/>
            <person name="Bates K.N."/>
            <person name="Beard L.M."/>
            <person name="Beare D.M."/>
            <person name="Beasley O.P."/>
            <person name="Bird C.P."/>
            <person name="Blakey S.E."/>
            <person name="Bridgeman A.M."/>
            <person name="Brown A.J."/>
            <person name="Buck D."/>
            <person name="Burrill W."/>
            <person name="Butler A.P."/>
            <person name="Carder C."/>
            <person name="Carter N.P."/>
            <person name="Chapman J.C."/>
            <person name="Clamp M."/>
            <person name="Clark G."/>
            <person name="Clark L.N."/>
            <person name="Clark S.Y."/>
            <person name="Clee C.M."/>
            <person name="Clegg S."/>
            <person name="Cobley V.E."/>
            <person name="Collier R.E."/>
            <person name="Connor R."/>
            <person name="Corby N.R."/>
            <person name="Coulson A."/>
            <person name="Coville G.J."/>
            <person name="Deadman R."/>
            <person name="Dhami P."/>
            <person name="Dunn M."/>
            <person name="Ellington A.G."/>
            <person name="Frankland J.A."/>
            <person name="Fraser A."/>
            <person name="French L."/>
            <person name="Garner P."/>
            <person name="Grafham D.V."/>
            <person name="Griffiths C."/>
            <person name="Griffiths M.N."/>
            <person name="Gwilliam R."/>
            <person name="Hall R.E."/>
            <person name="Hammond S."/>
            <person name="Harley J.L."/>
            <person name="Heath P.D."/>
            <person name="Ho S."/>
            <person name="Holden J.L."/>
            <person name="Howden P.J."/>
            <person name="Huckle E."/>
            <person name="Hunt A.R."/>
            <person name="Hunt S.E."/>
            <person name="Jekosch K."/>
            <person name="Johnson C.M."/>
            <person name="Johnson D."/>
            <person name="Kay M.P."/>
            <person name="Kimberley A.M."/>
            <person name="King A."/>
            <person name="Knights A."/>
            <person name="Laird G.K."/>
            <person name="Lawlor S."/>
            <person name="Lehvaslaiho M.H."/>
            <person name="Leversha M."/>
            <person name="Lloyd C."/>
            <person name="Lloyd D.M."/>
            <person name="Lovell J.D."/>
            <person name="Marsh V.L."/>
            <person name="Martin S.L."/>
            <person name="McConnachie L.J."/>
            <person name="McLay K."/>
            <person name="McMurray A.A."/>
            <person name="Milne S."/>
            <person name="Mistry D."/>
            <person name="Moore M.J."/>
            <person name="Mullikin J.C."/>
            <person name="Nickerson T."/>
            <person name="Oliver K."/>
            <person name="Parker A."/>
            <person name="Patel R."/>
            <person name="Pearce T.A."/>
            <person name="Peck A.I."/>
            <person name="Phillimore B.J."/>
            <person name="Prathalingam S.R."/>
            <person name="Plumb R.W."/>
            <person name="Ramsay H."/>
            <person name="Rice C.M."/>
            <person name="Ross M.T."/>
            <person name="Scott C.E."/>
            <person name="Sehra H.K."/>
            <person name="Shownkeen R."/>
            <person name="Sims S."/>
            <person name="Skuce C.D."/>
            <person name="Smith M.L."/>
            <person name="Soderlund C."/>
            <person name="Steward C.A."/>
            <person name="Sulston J.E."/>
            <person name="Swann M."/>
            <person name="Sycamore N."/>
            <person name="Taylor R."/>
            <person name="Tee L."/>
            <person name="Thomas D.W."/>
            <person name="Thorpe A."/>
            <person name="Tracey A."/>
            <person name="Tromans A.C."/>
            <person name="Vaudin M."/>
            <person name="Wall M."/>
            <person name="Wallis J.M."/>
            <person name="Whitehead S.L."/>
            <person name="Whittaker P."/>
            <person name="Willey D.L."/>
            <person name="Williams L."/>
            <person name="Williams S.A."/>
            <person name="Wilming L."/>
            <person name="Wray P.W."/>
            <person name="Hubbard T."/>
            <person name="Durbin R.M."/>
            <person name="Bentley D.R."/>
            <person name="Beck S."/>
            <person name="Rogers J."/>
        </authorList>
    </citation>
    <scope>NUCLEOTIDE SEQUENCE [LARGE SCALE GENOMIC DNA]</scope>
</reference>
<dbReference type="GO" id="GO:0003677">
    <property type="term" value="F:DNA binding"/>
    <property type="evidence" value="ECO:0007669"/>
    <property type="project" value="InterPro"/>
</dbReference>
<reference evidence="6" key="4">
    <citation type="submission" date="2025-08" db="UniProtKB">
        <authorList>
            <consortium name="Ensembl"/>
        </authorList>
    </citation>
    <scope>IDENTIFICATION</scope>
</reference>
<dbReference type="InterPro" id="IPR006554">
    <property type="entry name" value="Helicase-like_DEXD_c2"/>
</dbReference>
<dbReference type="Pfam" id="PF04851">
    <property type="entry name" value="ResIII"/>
    <property type="match status" value="1"/>
</dbReference>
<evidence type="ECO:0000256" key="3">
    <source>
        <dbReference type="ARBA" id="ARBA00022840"/>
    </source>
</evidence>
<organism evidence="6 7">
    <name type="scientific">Homo sapiens</name>
    <name type="common">Human</name>
    <dbReference type="NCBI Taxonomy" id="9606"/>
    <lineage>
        <taxon>Eukaryota</taxon>
        <taxon>Metazoa</taxon>
        <taxon>Chordata</taxon>
        <taxon>Craniata</taxon>
        <taxon>Vertebrata</taxon>
        <taxon>Euteleostomi</taxon>
        <taxon>Mammalia</taxon>
        <taxon>Eutheria</taxon>
        <taxon>Euarchontoglires</taxon>
        <taxon>Primates</taxon>
        <taxon>Haplorrhini</taxon>
        <taxon>Catarrhini</taxon>
        <taxon>Hominidae</taxon>
        <taxon>Homo</taxon>
    </lineage>
</organism>
<dbReference type="GeneTree" id="ENSGT00950000182970"/>
<dbReference type="InterPro" id="IPR006935">
    <property type="entry name" value="Helicase/UvrB_N"/>
</dbReference>
<gene>
    <name evidence="6" type="primary">RTEL1</name>
</gene>
<evidence type="ECO:0000256" key="2">
    <source>
        <dbReference type="ARBA" id="ARBA00022801"/>
    </source>
</evidence>
<dbReference type="GO" id="GO:0005524">
    <property type="term" value="F:ATP binding"/>
    <property type="evidence" value="ECO:0007669"/>
    <property type="project" value="UniProtKB-KW"/>
</dbReference>
<dbReference type="InterPro" id="IPR027417">
    <property type="entry name" value="P-loop_NTPase"/>
</dbReference>
<dbReference type="VEuPathDB" id="HostDB:ENSG00000258366"/>
<dbReference type="GO" id="GO:0016818">
    <property type="term" value="F:hydrolase activity, acting on acid anhydrides, in phosphorus-containing anhydrides"/>
    <property type="evidence" value="ECO:0007669"/>
    <property type="project" value="InterPro"/>
</dbReference>
<dbReference type="HOGENOM" id="CLU_006515_0_0_1"/>
<keyword evidence="7" id="KW-1185">Reference proteome</keyword>
<dbReference type="PANTHER" id="PTHR11472:SF62">
    <property type="entry name" value="REGULATOR OF TELOMERE ELONGATION HELICASE 1"/>
    <property type="match status" value="1"/>
</dbReference>
<reference evidence="6 7" key="1">
    <citation type="journal article" date="2001" name="Nature">
        <title>Initial sequencing and analysis of the human genome.</title>
        <authorList>
            <consortium name="International Human Genome Sequencing Consortium"/>
            <person name="Lander E.S."/>
            <person name="Linton L.M."/>
            <person name="Birren B."/>
            <person name="Nusbaum C."/>
            <person name="Zody M.C."/>
            <person name="Baldwin J."/>
            <person name="Devon K."/>
            <person name="Dewar K."/>
            <person name="Doyle M."/>
            <person name="FitzHugh W."/>
            <person name="Funke R."/>
            <person name="Gage D."/>
            <person name="Harris K."/>
            <person name="Heaford A."/>
            <person name="Howland J."/>
            <person name="Kann L."/>
            <person name="Lehoczky J."/>
            <person name="LeVine R."/>
            <person name="McEwan P."/>
            <person name="McKernan K."/>
            <person name="Meldrim J."/>
            <person name="Mesirov J.P."/>
            <person name="Miranda C."/>
            <person name="Morris W."/>
            <person name="Naylor J."/>
            <person name="Raymond C."/>
            <person name="Rosetti M."/>
            <person name="Santos R."/>
            <person name="Sheridan A."/>
            <person name="Sougnez C."/>
            <person name="Stange-Thomann N."/>
            <person name="Stojanovic N."/>
            <person name="Subramanian A."/>
            <person name="Wyman D."/>
            <person name="Rogers J."/>
            <person name="Sulston J."/>
            <person name="Ainscough R."/>
            <person name="Beck S."/>
            <person name="Bentley D."/>
            <person name="Burton J."/>
            <person name="Clee C."/>
            <person name="Carter N."/>
            <person name="Coulson A."/>
            <person name="Deadman R."/>
            <person name="Deloukas P."/>
            <person name="Dunham A."/>
            <person name="Dunham I."/>
            <person name="Durbin R."/>
            <person name="French L."/>
            <person name="Grafham D."/>
            <person name="Gregory S."/>
            <person name="Hubbard T."/>
            <person name="Humphray S."/>
            <person name="Hunt A."/>
            <person name="Jones M."/>
            <person name="Lloyd C."/>
            <person name="McMurray A."/>
            <person name="Matthews L."/>
            <person name="Mercer S."/>
            <person name="Milne S."/>
            <person name="Mullikin J.C."/>
            <person name="Mungall A."/>
            <person name="Plumb R."/>
            <person name="Ross M."/>
            <person name="Shownkeen R."/>
            <person name="Sims S."/>
            <person name="Waterston R.H."/>
            <person name="Wilson R.K."/>
            <person name="Hillier L.W."/>
            <person name="McPherson J.D."/>
            <person name="Marra M.A."/>
            <person name="Mardis E.R."/>
            <person name="Fulton L.A."/>
            <person name="Chinwalla A.T."/>
            <person name="Pepin K.H."/>
            <person name="Gish W.R."/>
            <person name="Chissoe S.L."/>
            <person name="Wendl M.C."/>
            <person name="Delehaunty K.D."/>
            <person name="Miner T.L."/>
            <person name="Delehaunty A."/>
            <person name="Kramer J.B."/>
            <person name="Cook L.L."/>
            <person name="Fulton R.S."/>
            <person name="Johnson D.L."/>
            <person name="Minx P.J."/>
            <person name="Clifton S.W."/>
            <person name="Hawkins T."/>
            <person name="Branscomb E."/>
            <person name="Predki P."/>
            <person name="Richardson P."/>
            <person name="Wenning S."/>
            <person name="Slezak T."/>
            <person name="Doggett N."/>
            <person name="Cheng J.F."/>
            <person name="Olsen A."/>
            <person name="Lucas S."/>
            <person name="Elkin C."/>
            <person name="Uberbacher E."/>
            <person name="Frazier M."/>
            <person name="Gibbs R.A."/>
            <person name="Muzny D.M."/>
            <person name="Scherer S.E."/>
            <person name="Bouck J.B."/>
            <person name="Sodergren E.J."/>
            <person name="Worley K.C."/>
            <person name="Rives C.M."/>
            <person name="Gorrell J.H."/>
            <person name="Metzker M.L."/>
            <person name="Naylor S.L."/>
            <person name="Kucherlapati R.S."/>
            <person name="Nelson D.L."/>
            <person name="Weinstock G.M."/>
            <person name="Sakaki Y."/>
            <person name="Fujiyama A."/>
            <person name="Hattori M."/>
            <person name="Yada T."/>
            <person name="Toyoda A."/>
            <person name="Itoh T."/>
            <person name="Kawagoe C."/>
            <person name="Watanabe H."/>
            <person name="Totoki Y."/>
            <person name="Taylor T."/>
            <person name="Weissenbach J."/>
            <person name="Heilig R."/>
            <person name="Saurin W."/>
            <person name="Artiguenave F."/>
            <person name="Brottier P."/>
            <person name="Bruls T."/>
            <person name="Pelletier E."/>
            <person name="Robert C."/>
            <person name="Wincker P."/>
            <person name="Smith D.R."/>
            <person name="Doucette-Stamm L."/>
            <person name="Rubenfield M."/>
            <person name="Weinstock K."/>
            <person name="Lee H.M."/>
            <person name="Dubois J."/>
            <person name="Rosenthal A."/>
            <person name="Platzer M."/>
            <person name="Nyakatura G."/>
            <person name="Taudien S."/>
            <person name="Rump A."/>
            <person name="Yang H."/>
            <person name="Yu J."/>
            <person name="Wang J."/>
            <person name="Huang G."/>
            <person name="Gu J."/>
            <person name="Hood L."/>
            <person name="Rowen L."/>
            <person name="Madan A."/>
            <person name="Qin S."/>
            <person name="Davis R.W."/>
            <person name="Federspiel N.A."/>
            <person name="Abola A.P."/>
            <person name="Proctor M.J."/>
            <person name="Myers R.M."/>
            <person name="Schmutz J."/>
            <person name="Dickson M."/>
            <person name="Grimwood J."/>
            <person name="Cox D.R."/>
            <person name="Olson M.V."/>
            <person name="Kaul R."/>
            <person name="Raymond C."/>
            <person name="Shimizu N."/>
            <person name="Kawasaki K."/>
            <person name="Minoshima S."/>
            <person name="Evans G.A."/>
            <person name="Athanasiou M."/>
            <person name="Schultz R."/>
            <person name="Roe B.A."/>
            <person name="Chen F."/>
            <person name="Pan H."/>
            <person name="Ramser J."/>
            <person name="Lehrach H."/>
            <person name="Reinhardt R."/>
            <person name="McCombie W.R."/>
            <person name="de la Bastide M."/>
            <person name="Dedhia N."/>
            <person name="Blocker H."/>
            <person name="Hornischer K."/>
            <person name="Nordsiek G."/>
            <person name="Agarwala R."/>
            <person name="Aravind L."/>
            <person name="Bailey J.A."/>
            <person name="Bateman A."/>
            <person name="Batzoglou S."/>
            <person name="Birney E."/>
            <person name="Bork P."/>
            <person name="Brown D.G."/>
            <person name="Burge C.B."/>
            <person name="Cerutti L."/>
            <person name="Chen H.C."/>
            <person name="Church D."/>
            <person name="Clamp M."/>
            <person name="Copley R.R."/>
            <person name="Doerks T."/>
            <person name="Eddy S.R."/>
            <person name="Eichler E.E."/>
            <person name="Furey T.S."/>
            <person name="Galagan J."/>
            <person name="Gilbert J.G."/>
            <person name="Harmon C."/>
            <person name="Hayashizaki Y."/>
            <person name="Haussler D."/>
            <person name="Hermjakob H."/>
            <person name="Hokamp K."/>
            <person name="Jang W."/>
            <person name="Johnson L.S."/>
            <person name="Jones T.A."/>
            <person name="Kasif S."/>
            <person name="Kaspryzk A."/>
            <person name="Kennedy S."/>
            <person name="Kent W.J."/>
            <person name="Kitts P."/>
            <person name="Koonin E.V."/>
            <person name="Korf I."/>
            <person name="Kulp D."/>
            <person name="Lancet D."/>
            <person name="Lowe T.M."/>
            <person name="McLysaght A."/>
            <person name="Mikkelsen T."/>
            <person name="Moran J.V."/>
            <person name="Mulder N."/>
            <person name="Pollara V.J."/>
            <person name="Ponting C.P."/>
            <person name="Schuler G."/>
            <person name="Schultz J."/>
            <person name="Slater G."/>
            <person name="Smit A.F."/>
            <person name="Stupka E."/>
            <person name="Szustakowski J."/>
            <person name="Thierry-Mieg D."/>
            <person name="Thierry-Mieg J."/>
            <person name="Wagner L."/>
            <person name="Wallis J."/>
            <person name="Wheeler R."/>
            <person name="Williams A."/>
            <person name="Wolf Y.I."/>
            <person name="Wolfe K.H."/>
            <person name="Yang S.P."/>
            <person name="Yeh R.F."/>
            <person name="Collins F."/>
            <person name="Guyer M.S."/>
            <person name="Peterson J."/>
            <person name="Felsenfeld A."/>
            <person name="Wetterstrand K.A."/>
            <person name="Patrinos A."/>
            <person name="Morgan M.J."/>
            <person name="de Jong P."/>
            <person name="Catanese J.J."/>
            <person name="Osoegawa K."/>
            <person name="Shizuya H."/>
            <person name="Choi S."/>
            <person name="Chen Y.J."/>
        </authorList>
    </citation>
    <scope>NUCLEOTIDE SEQUENCE [LARGE SCALE GENOMIC DNA]</scope>
</reference>
<reference evidence="6" key="5">
    <citation type="submission" date="2025-09" db="UniProtKB">
        <authorList>
            <consortium name="Ensembl"/>
        </authorList>
    </citation>
    <scope>IDENTIFICATION</scope>
</reference>
<feature type="region of interest" description="Disordered" evidence="4">
    <location>
        <begin position="337"/>
        <end position="356"/>
    </location>
</feature>
<dbReference type="InterPro" id="IPR014013">
    <property type="entry name" value="Helic_SF1/SF2_ATP-bd_DinG/Rad3"/>
</dbReference>
<dbReference type="SMR" id="X6R5I7"/>
<dbReference type="MassIVE" id="X6R5I7"/>
<keyword evidence="2" id="KW-0378">Hydrolase</keyword>
<protein>
    <submittedName>
        <fullName evidence="6">Regulator of telomere elongation helicase 1</fullName>
    </submittedName>
</protein>
<dbReference type="Pfam" id="PF06733">
    <property type="entry name" value="DEAD_2"/>
    <property type="match status" value="2"/>
</dbReference>
<evidence type="ECO:0000256" key="1">
    <source>
        <dbReference type="ARBA" id="ARBA00022741"/>
    </source>
</evidence>
<dbReference type="PROSITE" id="PS51193">
    <property type="entry name" value="HELICASE_ATP_BIND_2"/>
    <property type="match status" value="1"/>
</dbReference>
<evidence type="ECO:0000313" key="6">
    <source>
        <dbReference type="Ensembl" id="ENSP00000349265.4"/>
    </source>
</evidence>
<evidence type="ECO:0000259" key="5">
    <source>
        <dbReference type="PROSITE" id="PS51193"/>
    </source>
</evidence>
<dbReference type="InterPro" id="IPR010614">
    <property type="entry name" value="RAD3-like_helicase_DEAD"/>
</dbReference>
<dbReference type="AlphaFoldDB" id="X6R5I7"/>
<feature type="non-terminal residue" evidence="6">
    <location>
        <position position="356"/>
    </location>
</feature>
<dbReference type="SUPFAM" id="SSF52540">
    <property type="entry name" value="P-loop containing nucleoside triphosphate hydrolases"/>
    <property type="match status" value="1"/>
</dbReference>
<dbReference type="SMART" id="SM00488">
    <property type="entry name" value="DEXDc2"/>
    <property type="match status" value="1"/>
</dbReference>
<evidence type="ECO:0000313" key="7">
    <source>
        <dbReference type="Proteomes" id="UP000005640"/>
    </source>
</evidence>
<proteinExistence type="predicted"/>
<name>X6R5I7_HUMAN</name>
<dbReference type="OpenTargets" id="ENSG00000258366"/>
<sequence>MPKIVLNGVTVDFPFQPYKCQQEYMTKVLECLQQKVNGILESPTGTGKTLCLLCTTLAWREHLRDGISARKIAERAQGELFPDRALSSWGNAAAAAGDPIACYTDIPKIIYASRTHSQLTQVINELRNTSYRSLLRPGHVSVMLTSSDRRGSCVSPYSSRCRATLWVLETAPPRPTVLSPTRPKVCVLGSREQLCIHPEVKKQESNHLQIHLCRKKVASRSCHFYNNVEEKSLEQELASPILDIEDLVKSGSKHRVCPYYLSRNLKQQADIIFMPYNYLLDAKSRRAHNIDLKGTVVIFDEAHNVEKMCEESASFDLTPHDLASGLDVIDQVLEEQTKAAQQGEPHPEFSADSPSP</sequence>
<keyword evidence="1" id="KW-0547">Nucleotide-binding</keyword>
<evidence type="ECO:0000256" key="4">
    <source>
        <dbReference type="SAM" id="MobiDB-lite"/>
    </source>
</evidence>
<dbReference type="Antibodypedia" id="58405">
    <property type="antibodies" value="144 antibodies from 24 providers"/>
</dbReference>
<accession>X6R5I7</accession>
<dbReference type="InterPro" id="IPR045028">
    <property type="entry name" value="DinG/Rad3-like"/>
</dbReference>
<dbReference type="PANTHER" id="PTHR11472">
    <property type="entry name" value="DNA REPAIR DEAD HELICASE RAD3/XP-D SUBFAMILY MEMBER"/>
    <property type="match status" value="1"/>
</dbReference>
<dbReference type="UCSC" id="uc061ynw.1">
    <property type="organism name" value="human"/>
</dbReference>
<dbReference type="Ensembl" id="ENST00000356810.5">
    <property type="protein sequence ID" value="ENSP00000349265.4"/>
    <property type="gene ID" value="ENSG00000258366.12"/>
</dbReference>
<dbReference type="Proteomes" id="UP000005640">
    <property type="component" value="Chromosome 20"/>
</dbReference>
<reference evidence="6 7" key="3">
    <citation type="journal article" date="2004" name="Nature">
        <title>Finishing the euchromatic sequence of the human genome.</title>
        <authorList>
            <consortium name="International Human Genome Sequencing Consortium"/>
        </authorList>
    </citation>
    <scope>NUCLEOTIDE SEQUENCE [LARGE SCALE GENOMIC DNA]</scope>
</reference>
<dbReference type="GO" id="GO:0003678">
    <property type="term" value="F:DNA helicase activity"/>
    <property type="evidence" value="ECO:0007669"/>
    <property type="project" value="InterPro"/>
</dbReference>
<dbReference type="Bgee" id="ENSG00000258366">
    <property type="expression patterns" value="Expressed in sural nerve and 95 other cell types or tissues"/>
</dbReference>
<dbReference type="Ensembl" id="ENST00000356810.5">
    <property type="protein sequence ID" value="ENSP00000349265.4"/>
    <property type="gene ID" value="ENSG00000258366.13"/>
</dbReference>
<keyword evidence="3" id="KW-0067">ATP-binding</keyword>
<dbReference type="EMBL" id="AL353715">
    <property type="status" value="NOT_ANNOTATED_CDS"/>
    <property type="molecule type" value="Genomic_DNA"/>
</dbReference>
<dbReference type="ExpressionAtlas" id="X6R5I7">
    <property type="expression patterns" value="baseline and differential"/>
</dbReference>